<evidence type="ECO:0000259" key="3">
    <source>
        <dbReference type="Pfam" id="PF13847"/>
    </source>
</evidence>
<comment type="caution">
    <text evidence="5">The sequence shown here is derived from an EMBL/GenBank/DDBJ whole genome shotgun (WGS) entry which is preliminary data.</text>
</comment>
<dbReference type="Gene3D" id="3.40.50.150">
    <property type="entry name" value="Vaccinia Virus protein VP39"/>
    <property type="match status" value="1"/>
</dbReference>
<feature type="binding site" evidence="1">
    <location>
        <position position="10"/>
    </location>
    <ligand>
        <name>Zn(2+)</name>
        <dbReference type="ChEBI" id="CHEBI:29105"/>
    </ligand>
</feature>
<protein>
    <submittedName>
        <fullName evidence="5">Methyltransferase domain-containing protein</fullName>
    </submittedName>
</protein>
<feature type="binding site" evidence="1">
    <location>
        <position position="13"/>
    </location>
    <ligand>
        <name>Zn(2+)</name>
        <dbReference type="ChEBI" id="CHEBI:29105"/>
    </ligand>
</feature>
<feature type="binding site" evidence="2">
    <location>
        <position position="69"/>
    </location>
    <ligand>
        <name>S-adenosyl-L-methionine</name>
        <dbReference type="ChEBI" id="CHEBI:59789"/>
    </ligand>
</feature>
<reference evidence="5 6" key="1">
    <citation type="submission" date="2018-12" db="EMBL/GenBank/DDBJ databases">
        <authorList>
            <person name="Yu L."/>
        </authorList>
    </citation>
    <scope>NUCLEOTIDE SEQUENCE [LARGE SCALE GENOMIC DNA]</scope>
    <source>
        <strain evidence="5 6">S5H2222</strain>
    </source>
</reference>
<sequence length="266" mass="29951">MKEQQSLFSCPICKSSMNVGDDGHIVCAKKHSFDIAKQGYVNFMIKPSPSMYSKSLFQSRQEIITSGLYEPIQKAIANLIGKQADAILDTGCGEGSHLEKICSLLNRQILAVGIDISKEGIQAAAKYYEDKIWCVGDLANSPYQEQSFDIILNILSPANYDEFSRLLKPNGKVIKVVPQSGYLKELRKEAFASSEKENYSNEQTVERFKEHFANVEQERITYTMELEPHLVPKLLEMTPLGWHLQKEVSLNDITIDLEILVGKLSN</sequence>
<keyword evidence="2" id="KW-0949">S-adenosyl-L-methionine</keyword>
<dbReference type="Pfam" id="PF13847">
    <property type="entry name" value="Methyltransf_31"/>
    <property type="match status" value="1"/>
</dbReference>
<dbReference type="InterPro" id="IPR016718">
    <property type="entry name" value="rRNA_m1G-MeTrfase_A_prd"/>
</dbReference>
<evidence type="ECO:0000256" key="1">
    <source>
        <dbReference type="PIRSR" id="PIRSR018249-1"/>
    </source>
</evidence>
<dbReference type="GO" id="GO:0008168">
    <property type="term" value="F:methyltransferase activity"/>
    <property type="evidence" value="ECO:0007669"/>
    <property type="project" value="UniProtKB-KW"/>
</dbReference>
<feature type="domain" description="Methyltransferase" evidence="3">
    <location>
        <begin position="84"/>
        <end position="205"/>
    </location>
</feature>
<dbReference type="Pfam" id="PF21302">
    <property type="entry name" value="Zn_ribbon_RlmA"/>
    <property type="match status" value="1"/>
</dbReference>
<feature type="binding site" evidence="2">
    <location>
        <begin position="94"/>
        <end position="95"/>
    </location>
    <ligand>
        <name>S-adenosyl-L-methionine</name>
        <dbReference type="ChEBI" id="CHEBI:59789"/>
    </ligand>
</feature>
<name>A0A431UV99_9BACI</name>
<feature type="domain" description="23S rRNA (guanine(745)-N(1))-methyltransferase N-terminal" evidence="4">
    <location>
        <begin position="8"/>
        <end position="44"/>
    </location>
</feature>
<evidence type="ECO:0000256" key="2">
    <source>
        <dbReference type="PIRSR" id="PIRSR018249-2"/>
    </source>
</evidence>
<feature type="binding site" evidence="1">
    <location>
        <position position="27"/>
    </location>
    <ligand>
        <name>Zn(2+)</name>
        <dbReference type="ChEBI" id="CHEBI:29105"/>
    </ligand>
</feature>
<evidence type="ECO:0000259" key="4">
    <source>
        <dbReference type="Pfam" id="PF21302"/>
    </source>
</evidence>
<dbReference type="OrthoDB" id="5522265at2"/>
<dbReference type="InterPro" id="IPR025714">
    <property type="entry name" value="Methyltranfer_dom"/>
</dbReference>
<feature type="binding site" evidence="2">
    <location>
        <position position="182"/>
    </location>
    <ligand>
        <name>S-adenosyl-L-methionine</name>
        <dbReference type="ChEBI" id="CHEBI:59789"/>
    </ligand>
</feature>
<keyword evidence="6" id="KW-1185">Reference proteome</keyword>
<dbReference type="Proteomes" id="UP000276349">
    <property type="component" value="Unassembled WGS sequence"/>
</dbReference>
<keyword evidence="1" id="KW-0862">Zinc</keyword>
<dbReference type="PIRSF" id="PIRSF018249">
    <property type="entry name" value="MyrA_prd"/>
    <property type="match status" value="1"/>
</dbReference>
<feature type="binding site" evidence="1">
    <location>
        <position position="31"/>
    </location>
    <ligand>
        <name>Zn(2+)</name>
        <dbReference type="ChEBI" id="CHEBI:29105"/>
    </ligand>
</feature>
<dbReference type="GO" id="GO:0032259">
    <property type="term" value="P:methylation"/>
    <property type="evidence" value="ECO:0007669"/>
    <property type="project" value="UniProtKB-KW"/>
</dbReference>
<organism evidence="5 6">
    <name type="scientific">Lysinibacillus telephonicus</name>
    <dbReference type="NCBI Taxonomy" id="1714840"/>
    <lineage>
        <taxon>Bacteria</taxon>
        <taxon>Bacillati</taxon>
        <taxon>Bacillota</taxon>
        <taxon>Bacilli</taxon>
        <taxon>Bacillales</taxon>
        <taxon>Bacillaceae</taxon>
        <taxon>Lysinibacillus</taxon>
    </lineage>
</organism>
<dbReference type="EMBL" id="RXNR01000010">
    <property type="protein sequence ID" value="RTQ94640.1"/>
    <property type="molecule type" value="Genomic_DNA"/>
</dbReference>
<keyword evidence="1" id="KW-0479">Metal-binding</keyword>
<proteinExistence type="predicted"/>
<dbReference type="AlphaFoldDB" id="A0A431UV99"/>
<evidence type="ECO:0000313" key="6">
    <source>
        <dbReference type="Proteomes" id="UP000276349"/>
    </source>
</evidence>
<dbReference type="InterPro" id="IPR048647">
    <property type="entry name" value="RlmA_N"/>
</dbReference>
<dbReference type="CDD" id="cd02440">
    <property type="entry name" value="AdoMet_MTases"/>
    <property type="match status" value="1"/>
</dbReference>
<evidence type="ECO:0000313" key="5">
    <source>
        <dbReference type="EMBL" id="RTQ94640.1"/>
    </source>
</evidence>
<keyword evidence="5" id="KW-0808">Transferase</keyword>
<dbReference type="GO" id="GO:0046872">
    <property type="term" value="F:metal ion binding"/>
    <property type="evidence" value="ECO:0007669"/>
    <property type="project" value="UniProtKB-KW"/>
</dbReference>
<gene>
    <name evidence="5" type="ORF">EKG35_05190</name>
</gene>
<keyword evidence="5" id="KW-0489">Methyltransferase</keyword>
<dbReference type="SUPFAM" id="SSF53335">
    <property type="entry name" value="S-adenosyl-L-methionine-dependent methyltransferases"/>
    <property type="match status" value="1"/>
</dbReference>
<accession>A0A431UV99</accession>
<dbReference type="InterPro" id="IPR029063">
    <property type="entry name" value="SAM-dependent_MTases_sf"/>
</dbReference>